<organism evidence="1">
    <name type="scientific">viral metagenome</name>
    <dbReference type="NCBI Taxonomy" id="1070528"/>
    <lineage>
        <taxon>unclassified sequences</taxon>
        <taxon>metagenomes</taxon>
        <taxon>organismal metagenomes</taxon>
    </lineage>
</organism>
<evidence type="ECO:0000313" key="1">
    <source>
        <dbReference type="EMBL" id="QHU07947.1"/>
    </source>
</evidence>
<name>A0A6C0JU53_9ZZZZ</name>
<dbReference type="AlphaFoldDB" id="A0A6C0JU53"/>
<sequence length="635" mass="72858">MLFVPEIDVDYKAKYNKGEFKFTVLDTMVPTRINITNQVFGTFTDFRKAFIDAKGDLFQVTETTFVSMDNKTTDTVYTLGEKITSLNSIELVYNPKAGQVWYIGNESKNTDMGEKQVHILIVDDSKWPLKCVYFDYENIKAKNYVYLGRNMRLFDSNNKFISLEYASKPHATASRTNTIYFPNDEKKCLDSFCPEGKSYWNDFVGEVEFYPTSSPRFPMEMDTCNNKVWVDPIGNTWFDKECSQFAFHCSQKFTSGPKPVNEMFSDPKILGKYEIAWGDSTTHIVVLTDKNTFVYYKDCGSLEKGLTRTFKPDGTVFALDGCQCCGKITSSKFLGWCDDLISNQQIHGLYTCVIDESGSPISNIVVIAKDTIVYLDEDHLEGQQRTLKGHDLYNHGYKSRVYKASFFTGFKNDVVNSPIVRGIYEVMYEKDTGTCQMILTATNAFRYPNHQEYTYYIKNGITYCNENLTDQLAIIKSSRFLKMADNTSSVAISPTVTTTVSHTPFEVMLQGKLKEQKDHNKKISDLVAKRNDAFDAHNKYMNTLDEEIDVCKKAIKALWNCDETCKIYKKLTSVLSPEKHLWEKEDYIKKQTIPTDVKKYVLSLLEKQLECALSEEQEKAIQENIDVLNKVKDTQ</sequence>
<dbReference type="EMBL" id="MN740694">
    <property type="protein sequence ID" value="QHU07947.1"/>
    <property type="molecule type" value="Genomic_DNA"/>
</dbReference>
<protein>
    <submittedName>
        <fullName evidence="1">Uncharacterized protein</fullName>
    </submittedName>
</protein>
<accession>A0A6C0JU53</accession>
<proteinExistence type="predicted"/>
<reference evidence="1" key="1">
    <citation type="journal article" date="2020" name="Nature">
        <title>Giant virus diversity and host interactions through global metagenomics.</title>
        <authorList>
            <person name="Schulz F."/>
            <person name="Roux S."/>
            <person name="Paez-Espino D."/>
            <person name="Jungbluth S."/>
            <person name="Walsh D.A."/>
            <person name="Denef V.J."/>
            <person name="McMahon K.D."/>
            <person name="Konstantinidis K.T."/>
            <person name="Eloe-Fadrosh E.A."/>
            <person name="Kyrpides N.C."/>
            <person name="Woyke T."/>
        </authorList>
    </citation>
    <scope>NUCLEOTIDE SEQUENCE</scope>
    <source>
        <strain evidence="1">GVMAG-S-1062768-28</strain>
    </source>
</reference>